<evidence type="ECO:0000313" key="3">
    <source>
        <dbReference type="Proteomes" id="UP000749559"/>
    </source>
</evidence>
<sequence>MNMTSSNETNMSQPKEEKDEMVSSSDQIVNVIQQQQQTDGGIFLDKTNSGSPSLATVGLSNNNTTLIGANNGANDVPTCSKYIPYSNVITDETSTDVTYSNYTDMTEHVTHQPNVDSIQYGTEGNETNIKVEPDFVSDQVEGFETEHDNMTDINNDTHQPMKQEINMKDAAQNDESFTQWKDTADQETGIELKNPTVSLCRLSQADVKCARLGEFICTGTVIRQQEKCQYQMKLKRQLKVKTSKRSIFHSSTPTLDQSVEKLFRCNICYESFFKISDLSKHNKGHAYKNKS</sequence>
<gene>
    <name evidence="2" type="ORF">OFUS_LOCUS1285</name>
</gene>
<proteinExistence type="predicted"/>
<feature type="compositionally biased region" description="Polar residues" evidence="1">
    <location>
        <begin position="1"/>
        <end position="13"/>
    </location>
</feature>
<accession>A0A8J1Y1J7</accession>
<dbReference type="EMBL" id="CAIIXF020000001">
    <property type="protein sequence ID" value="CAH1773725.1"/>
    <property type="molecule type" value="Genomic_DNA"/>
</dbReference>
<comment type="caution">
    <text evidence="2">The sequence shown here is derived from an EMBL/GenBank/DDBJ whole genome shotgun (WGS) entry which is preliminary data.</text>
</comment>
<organism evidence="2 3">
    <name type="scientific">Owenia fusiformis</name>
    <name type="common">Polychaete worm</name>
    <dbReference type="NCBI Taxonomy" id="6347"/>
    <lineage>
        <taxon>Eukaryota</taxon>
        <taxon>Metazoa</taxon>
        <taxon>Spiralia</taxon>
        <taxon>Lophotrochozoa</taxon>
        <taxon>Annelida</taxon>
        <taxon>Polychaeta</taxon>
        <taxon>Sedentaria</taxon>
        <taxon>Canalipalpata</taxon>
        <taxon>Sabellida</taxon>
        <taxon>Oweniida</taxon>
        <taxon>Oweniidae</taxon>
        <taxon>Owenia</taxon>
    </lineage>
</organism>
<evidence type="ECO:0000313" key="2">
    <source>
        <dbReference type="EMBL" id="CAH1773725.1"/>
    </source>
</evidence>
<name>A0A8J1Y1J7_OWEFU</name>
<reference evidence="2" key="1">
    <citation type="submission" date="2022-03" db="EMBL/GenBank/DDBJ databases">
        <authorList>
            <person name="Martin C."/>
        </authorList>
    </citation>
    <scope>NUCLEOTIDE SEQUENCE</scope>
</reference>
<evidence type="ECO:0000256" key="1">
    <source>
        <dbReference type="SAM" id="MobiDB-lite"/>
    </source>
</evidence>
<dbReference type="PROSITE" id="PS50157">
    <property type="entry name" value="ZINC_FINGER_C2H2_2"/>
    <property type="match status" value="1"/>
</dbReference>
<dbReference type="PROSITE" id="PS00028">
    <property type="entry name" value="ZINC_FINGER_C2H2_1"/>
    <property type="match status" value="1"/>
</dbReference>
<dbReference type="Proteomes" id="UP000749559">
    <property type="component" value="Unassembled WGS sequence"/>
</dbReference>
<dbReference type="AlphaFoldDB" id="A0A8J1Y1J7"/>
<dbReference type="InterPro" id="IPR013087">
    <property type="entry name" value="Znf_C2H2_type"/>
</dbReference>
<feature type="region of interest" description="Disordered" evidence="1">
    <location>
        <begin position="1"/>
        <end position="25"/>
    </location>
</feature>
<feature type="non-terminal residue" evidence="2">
    <location>
        <position position="291"/>
    </location>
</feature>
<keyword evidence="3" id="KW-1185">Reference proteome</keyword>
<protein>
    <submittedName>
        <fullName evidence="2">Uncharacterized protein</fullName>
    </submittedName>
</protein>